<name>A0A1B1S928_9BACT</name>
<dbReference type="Pfam" id="PF05970">
    <property type="entry name" value="PIF1"/>
    <property type="match status" value="1"/>
</dbReference>
<dbReference type="InterPro" id="IPR051055">
    <property type="entry name" value="PIF1_helicase"/>
</dbReference>
<dbReference type="KEGG" id="pary:A4V02_05865"/>
<sequence>MEQNEELQRAWEFAEHTHTSIFLTGKAGTGKTTFLRNLQQHSSKSIVVVAPTGAAAINAGGVTIHSFFQLPLSPYIPGIEIRDKFSFSRDKLRIIRMLDLLVIDEISMVRSDLLDAIDNALRKYRRDSRPFGGVQLMMIGDLQQLSPIMTPQDEELLAPHYPTPYFFSSRALQQIDYVTIELTKVYRQQNLTFINLLNHIRTGNLGREDIGILNSRYIPEFIAPQGSGYIRLTTHNSFADRYNNDCLSRIASPSVTYHAEVKGTFPETSFPTASELTLKAGAQVMFVRNDPSPARLYYNGKIGHIVNLQKDKITVACGDEAIEVSTAEWQNTRYRVDDTTGELTEDIQGTFTQFPIRLAWSITIHKSQGLTFEHAIIDAGSSFAPGQVYVALSRCKSLEGMVLATPITPEAIMTDTRVSEYVSRQQDEAARSIERLPMIKEAYFRMLVTELFSLGAIWQCEERLARFVGEHCRRTYPQIVTIHRELVTDLRTQVLEVADKWLPVLRRMSDADLHSDATLDRVKRSATYFHDTLLKLFEPMFERITDVSISNKTTASRFKELVTDLFQTTKARLLLLDAIAREGFTIPGYLNNKQRAIAEATRDKSKKITRRKPTAKSTKTSDSSTSYPTVNQPAEPVEKMPKVVKVKKEKPPKEPKEASWIESFRMFGDGLTPTAIAERRGLAESTIWTHLTKAMQEGKLDIHDLLDDSTIDSITKAVENFDGVPTLTEIRERLRNKVSFNEIRIVLTHLNP</sequence>
<dbReference type="AlphaFoldDB" id="A0A1B1S928"/>
<dbReference type="RefSeq" id="WP_068960641.1">
    <property type="nucleotide sequence ID" value="NZ_CAJTAP010000015.1"/>
</dbReference>
<proteinExistence type="predicted"/>
<dbReference type="InterPro" id="IPR010285">
    <property type="entry name" value="DNA_helicase_pif1-like_DEAD"/>
</dbReference>
<dbReference type="GO" id="GO:0000723">
    <property type="term" value="P:telomere maintenance"/>
    <property type="evidence" value="ECO:0007669"/>
    <property type="project" value="InterPro"/>
</dbReference>
<dbReference type="InterPro" id="IPR027417">
    <property type="entry name" value="P-loop_NTPase"/>
</dbReference>
<dbReference type="GO" id="GO:0006281">
    <property type="term" value="P:DNA repair"/>
    <property type="evidence" value="ECO:0007669"/>
    <property type="project" value="InterPro"/>
</dbReference>
<evidence type="ECO:0000313" key="3">
    <source>
        <dbReference type="EMBL" id="ANU63297.1"/>
    </source>
</evidence>
<dbReference type="EMBL" id="CP015402">
    <property type="protein sequence ID" value="ANU63297.1"/>
    <property type="molecule type" value="Genomic_DNA"/>
</dbReference>
<dbReference type="InterPro" id="IPR029491">
    <property type="entry name" value="Helicase_HTH"/>
</dbReference>
<evidence type="ECO:0000313" key="4">
    <source>
        <dbReference type="Proteomes" id="UP000186351"/>
    </source>
</evidence>
<evidence type="ECO:0000256" key="1">
    <source>
        <dbReference type="SAM" id="MobiDB-lite"/>
    </source>
</evidence>
<keyword evidence="4" id="KW-1185">Reference proteome</keyword>
<feature type="region of interest" description="Disordered" evidence="1">
    <location>
        <begin position="600"/>
        <end position="638"/>
    </location>
</feature>
<dbReference type="SUPFAM" id="SSF52540">
    <property type="entry name" value="P-loop containing nucleoside triphosphate hydrolases"/>
    <property type="match status" value="2"/>
</dbReference>
<dbReference type="GO" id="GO:0003678">
    <property type="term" value="F:DNA helicase activity"/>
    <property type="evidence" value="ECO:0007669"/>
    <property type="project" value="InterPro"/>
</dbReference>
<dbReference type="CDD" id="cd18809">
    <property type="entry name" value="SF1_C_RecD"/>
    <property type="match status" value="1"/>
</dbReference>
<dbReference type="GeneID" id="65536378"/>
<dbReference type="OrthoDB" id="9763659at2"/>
<protein>
    <recommendedName>
        <fullName evidence="2">AAA+ ATPase domain-containing protein</fullName>
    </recommendedName>
</protein>
<dbReference type="Gene3D" id="2.30.30.940">
    <property type="match status" value="1"/>
</dbReference>
<dbReference type="STRING" id="1796646.A4V02_05865"/>
<dbReference type="PANTHER" id="PTHR47642">
    <property type="entry name" value="ATP-DEPENDENT DNA HELICASE"/>
    <property type="match status" value="1"/>
</dbReference>
<reference evidence="4" key="1">
    <citation type="submission" date="2016-04" db="EMBL/GenBank/DDBJ databases">
        <title>Complete Genome Sequences of Twelve Strains of a Stable Defined Moderately Diverse Mouse Microbiota 2 (sDMDMm2).</title>
        <authorList>
            <person name="Uchimura Y."/>
            <person name="Wyss M."/>
            <person name="Brugiroux S."/>
            <person name="Limenitakis J.P."/>
            <person name="Stecher B."/>
            <person name="McCoy K.D."/>
            <person name="Macpherson A.J."/>
        </authorList>
    </citation>
    <scope>NUCLEOTIDE SEQUENCE [LARGE SCALE GENOMIC DNA]</scope>
    <source>
        <strain evidence="4">YL27</strain>
    </source>
</reference>
<feature type="compositionally biased region" description="Low complexity" evidence="1">
    <location>
        <begin position="615"/>
        <end position="629"/>
    </location>
</feature>
<organism evidence="3 4">
    <name type="scientific">Muribaculum intestinale</name>
    <dbReference type="NCBI Taxonomy" id="1796646"/>
    <lineage>
        <taxon>Bacteria</taxon>
        <taxon>Pseudomonadati</taxon>
        <taxon>Bacteroidota</taxon>
        <taxon>Bacteroidia</taxon>
        <taxon>Bacteroidales</taxon>
        <taxon>Muribaculaceae</taxon>
        <taxon>Muribaculum</taxon>
    </lineage>
</organism>
<dbReference type="InterPro" id="IPR003593">
    <property type="entry name" value="AAA+_ATPase"/>
</dbReference>
<dbReference type="Pfam" id="PF14493">
    <property type="entry name" value="HTH_40"/>
    <property type="match status" value="1"/>
</dbReference>
<dbReference type="Proteomes" id="UP000186351">
    <property type="component" value="Chromosome"/>
</dbReference>
<dbReference type="SMART" id="SM00382">
    <property type="entry name" value="AAA"/>
    <property type="match status" value="1"/>
</dbReference>
<evidence type="ECO:0000259" key="2">
    <source>
        <dbReference type="SMART" id="SM00382"/>
    </source>
</evidence>
<accession>A0A1Z2XJL3</accession>
<dbReference type="Gene3D" id="3.40.50.300">
    <property type="entry name" value="P-loop containing nucleotide triphosphate hydrolases"/>
    <property type="match status" value="1"/>
</dbReference>
<dbReference type="FunFam" id="3.40.50.300:FF:001498">
    <property type="entry name" value="ATP-dependent DNA helicase"/>
    <property type="match status" value="1"/>
</dbReference>
<feature type="domain" description="AAA+ ATPase" evidence="2">
    <location>
        <begin position="17"/>
        <end position="176"/>
    </location>
</feature>
<feature type="compositionally biased region" description="Basic residues" evidence="1">
    <location>
        <begin position="604"/>
        <end position="614"/>
    </location>
</feature>
<gene>
    <name evidence="3" type="ORF">A4V02_05865</name>
</gene>
<accession>A0A1B1S928</accession>